<dbReference type="Gene3D" id="3.80.10.10">
    <property type="entry name" value="Ribonuclease Inhibitor"/>
    <property type="match status" value="1"/>
</dbReference>
<dbReference type="STRING" id="7375.A0A0L0C6M7"/>
<evidence type="ECO:0000313" key="2">
    <source>
        <dbReference type="EMBL" id="KNC28073.1"/>
    </source>
</evidence>
<feature type="compositionally biased region" description="Polar residues" evidence="1">
    <location>
        <begin position="1"/>
        <end position="22"/>
    </location>
</feature>
<dbReference type="SMART" id="SM00367">
    <property type="entry name" value="LRR_CC"/>
    <property type="match status" value="3"/>
</dbReference>
<dbReference type="GO" id="GO:0031146">
    <property type="term" value="P:SCF-dependent proteasomal ubiquitin-dependent protein catabolic process"/>
    <property type="evidence" value="ECO:0007669"/>
    <property type="project" value="TreeGrafter"/>
</dbReference>
<reference evidence="2 3" key="1">
    <citation type="journal article" date="2015" name="Nat. Commun.">
        <title>Lucilia cuprina genome unlocks parasitic fly biology to underpin future interventions.</title>
        <authorList>
            <person name="Anstead C.A."/>
            <person name="Korhonen P.K."/>
            <person name="Young N.D."/>
            <person name="Hall R.S."/>
            <person name="Jex A.R."/>
            <person name="Murali S.C."/>
            <person name="Hughes D.S."/>
            <person name="Lee S.F."/>
            <person name="Perry T."/>
            <person name="Stroehlein A.J."/>
            <person name="Ansell B.R."/>
            <person name="Breugelmans B."/>
            <person name="Hofmann A."/>
            <person name="Qu J."/>
            <person name="Dugan S."/>
            <person name="Lee S.L."/>
            <person name="Chao H."/>
            <person name="Dinh H."/>
            <person name="Han Y."/>
            <person name="Doddapaneni H.V."/>
            <person name="Worley K.C."/>
            <person name="Muzny D.M."/>
            <person name="Ioannidis P."/>
            <person name="Waterhouse R.M."/>
            <person name="Zdobnov E.M."/>
            <person name="James P.J."/>
            <person name="Bagnall N.H."/>
            <person name="Kotze A.C."/>
            <person name="Gibbs R.A."/>
            <person name="Richards S."/>
            <person name="Batterham P."/>
            <person name="Gasser R.B."/>
        </authorList>
    </citation>
    <scope>NUCLEOTIDE SEQUENCE [LARGE SCALE GENOMIC DNA]</scope>
    <source>
        <strain evidence="2 3">LS</strain>
        <tissue evidence="2">Full body</tissue>
    </source>
</reference>
<gene>
    <name evidence="2" type="ORF">FF38_06246</name>
</gene>
<dbReference type="InterPro" id="IPR006553">
    <property type="entry name" value="Leu-rich_rpt_Cys-con_subtyp"/>
</dbReference>
<feature type="region of interest" description="Disordered" evidence="1">
    <location>
        <begin position="1"/>
        <end position="24"/>
    </location>
</feature>
<protein>
    <submittedName>
        <fullName evidence="2">Uncharacterized protein</fullName>
    </submittedName>
</protein>
<feature type="non-terminal residue" evidence="2">
    <location>
        <position position="1"/>
    </location>
</feature>
<dbReference type="AlphaFoldDB" id="A0A0L0C6M7"/>
<dbReference type="InterPro" id="IPR032675">
    <property type="entry name" value="LRR_dom_sf"/>
</dbReference>
<organism evidence="2 3">
    <name type="scientific">Lucilia cuprina</name>
    <name type="common">Green bottle fly</name>
    <name type="synonym">Australian sheep blowfly</name>
    <dbReference type="NCBI Taxonomy" id="7375"/>
    <lineage>
        <taxon>Eukaryota</taxon>
        <taxon>Metazoa</taxon>
        <taxon>Ecdysozoa</taxon>
        <taxon>Arthropoda</taxon>
        <taxon>Hexapoda</taxon>
        <taxon>Insecta</taxon>
        <taxon>Pterygota</taxon>
        <taxon>Neoptera</taxon>
        <taxon>Endopterygota</taxon>
        <taxon>Diptera</taxon>
        <taxon>Brachycera</taxon>
        <taxon>Muscomorpha</taxon>
        <taxon>Oestroidea</taxon>
        <taxon>Calliphoridae</taxon>
        <taxon>Luciliinae</taxon>
        <taxon>Lucilia</taxon>
    </lineage>
</organism>
<dbReference type="Proteomes" id="UP000037069">
    <property type="component" value="Unassembled WGS sequence"/>
</dbReference>
<dbReference type="EMBL" id="JRES01000824">
    <property type="protein sequence ID" value="KNC28073.1"/>
    <property type="molecule type" value="Genomic_DNA"/>
</dbReference>
<sequence>PNNKSASNDDIANGEHSTQPSGSAAHEKDLIVALNDDCLEHIFKMLPIGDRINMILSYQPFSDIFAKRLKIDYKTNLNTKFFNTLQTFQLQVLLSIIGAYVKNLKVELPFEEESYLMEFIYFKFLLTYCSNVESLKYYGWSVNDETIKSLSSFKSLKSLTLINNSEITGNYLYELKGLQELSLNNCTHIETENFEKIFQNLKQLKMLDIRNCNNLSTQNYKTILENLKQLETLKVSTSQENYNSLAKLPNLRKLKIQRNNIISPAISKEFLNNLVKFQAEQLEQLQVVDYAGFDAEKAALIAKLKNLKILHCKCNSIDDEILEKFSQLNELVELDINNCYFITNRMVLQLLRKCLKLKRLNLRYCGVLTHDLVSSILQLLKLQHQIPLDRLQRDLESNRFSDKISDITLEDSYDFLKLSYKYITADFEGRTQVIEIVK</sequence>
<keyword evidence="3" id="KW-1185">Reference proteome</keyword>
<proteinExistence type="predicted"/>
<evidence type="ECO:0000256" key="1">
    <source>
        <dbReference type="SAM" id="MobiDB-lite"/>
    </source>
</evidence>
<dbReference type="OrthoDB" id="6492012at2759"/>
<evidence type="ECO:0000313" key="3">
    <source>
        <dbReference type="Proteomes" id="UP000037069"/>
    </source>
</evidence>
<dbReference type="OMA" id="NDMSTRE"/>
<dbReference type="GO" id="GO:0019005">
    <property type="term" value="C:SCF ubiquitin ligase complex"/>
    <property type="evidence" value="ECO:0007669"/>
    <property type="project" value="TreeGrafter"/>
</dbReference>
<dbReference type="PANTHER" id="PTHR13318">
    <property type="entry name" value="PARTNER OF PAIRED, ISOFORM B-RELATED"/>
    <property type="match status" value="1"/>
</dbReference>
<comment type="caution">
    <text evidence="2">The sequence shown here is derived from an EMBL/GenBank/DDBJ whole genome shotgun (WGS) entry which is preliminary data.</text>
</comment>
<dbReference type="SUPFAM" id="SSF52047">
    <property type="entry name" value="RNI-like"/>
    <property type="match status" value="1"/>
</dbReference>
<name>A0A0L0C6M7_LUCCU</name>
<accession>A0A0L0C6M7</accession>